<dbReference type="EMBL" id="LLXJ01001523">
    <property type="protein sequence ID" value="PKC01759.1"/>
    <property type="molecule type" value="Genomic_DNA"/>
</dbReference>
<dbReference type="VEuPathDB" id="FungiDB:FUN_017520"/>
<reference evidence="1 2" key="1">
    <citation type="submission" date="2016-04" db="EMBL/GenBank/DDBJ databases">
        <title>Genome analyses suggest a sexual origin of heterokaryosis in a supposedly ancient asexual fungus.</title>
        <authorList>
            <person name="Ropars J."/>
            <person name="Sedzielewska K."/>
            <person name="Noel J."/>
            <person name="Charron P."/>
            <person name="Farinelli L."/>
            <person name="Marton T."/>
            <person name="Kruger M."/>
            <person name="Pelin A."/>
            <person name="Brachmann A."/>
            <person name="Corradi N."/>
        </authorList>
    </citation>
    <scope>NUCLEOTIDE SEQUENCE [LARGE SCALE GENOMIC DNA]</scope>
    <source>
        <strain evidence="1 2">A5</strain>
    </source>
</reference>
<evidence type="ECO:0000313" key="2">
    <source>
        <dbReference type="Proteomes" id="UP000232722"/>
    </source>
</evidence>
<dbReference type="VEuPathDB" id="FungiDB:RhiirA1_402683"/>
<sequence length="363" mass="40960">MSAIVTRFVRENKLNPEMNLDELSRYAPELLSLLTDKVKRDQARRRLQNGYGFSREQAYELVPILRAGRSKGGAASDSFPVTGQEVERVEAETIGELAQRIVRDNLSEAEVKVAAKSLAETASNADAGSSRLSRLRSELRTLSVSEKIISATLNPDITRLANKIQKEKRLLRENEGINYPDHFALESVKERLDVYDLSNAPDMQALADVMVMLCIRPAEIKDLRISNGRVTGYAKNRGQQDTPRVFRSLEKKEERAKQLLVWIQDAISSRQLRDPGRPGAQWFNAFLKKYNLLPSYLRKIGAVFAVMVHEAKNLSKAMTIASEALRHSPDNNTSPVQNYTIVNYRPRGVPYDQAMPFKVSDKN</sequence>
<name>A0A2I1F704_9GLOM</name>
<protein>
    <submittedName>
        <fullName evidence="1">Uncharacterized protein</fullName>
    </submittedName>
</protein>
<proteinExistence type="predicted"/>
<evidence type="ECO:0000313" key="1">
    <source>
        <dbReference type="EMBL" id="PKC01759.1"/>
    </source>
</evidence>
<dbReference type="OrthoDB" id="2380651at2759"/>
<dbReference type="Proteomes" id="UP000232722">
    <property type="component" value="Unassembled WGS sequence"/>
</dbReference>
<reference evidence="1 2" key="2">
    <citation type="submission" date="2017-09" db="EMBL/GenBank/DDBJ databases">
        <title>Extensive intraspecific genome diversity in a model arbuscular mycorrhizal fungus.</title>
        <authorList>
            <person name="Chen E.C."/>
            <person name="Morin E."/>
            <person name="Beaudet D."/>
            <person name="Noel J."/>
            <person name="Ndikumana S."/>
            <person name="Charron P."/>
            <person name="St-Onge C."/>
            <person name="Giorgi J."/>
            <person name="Grigoriev I.V."/>
            <person name="Roux C."/>
            <person name="Martin F.M."/>
            <person name="Corradi N."/>
        </authorList>
    </citation>
    <scope>NUCLEOTIDE SEQUENCE [LARGE SCALE GENOMIC DNA]</scope>
    <source>
        <strain evidence="1 2">A5</strain>
    </source>
</reference>
<dbReference type="VEuPathDB" id="FungiDB:RhiirFUN_007027"/>
<gene>
    <name evidence="1" type="ORF">RhiirA5_426189</name>
</gene>
<organism evidence="1 2">
    <name type="scientific">Rhizophagus irregularis</name>
    <dbReference type="NCBI Taxonomy" id="588596"/>
    <lineage>
        <taxon>Eukaryota</taxon>
        <taxon>Fungi</taxon>
        <taxon>Fungi incertae sedis</taxon>
        <taxon>Mucoromycota</taxon>
        <taxon>Glomeromycotina</taxon>
        <taxon>Glomeromycetes</taxon>
        <taxon>Glomerales</taxon>
        <taxon>Glomeraceae</taxon>
        <taxon>Rhizophagus</taxon>
    </lineage>
</organism>
<dbReference type="AlphaFoldDB" id="A0A2I1F704"/>
<comment type="caution">
    <text evidence="1">The sequence shown here is derived from an EMBL/GenBank/DDBJ whole genome shotgun (WGS) entry which is preliminary data.</text>
</comment>
<accession>A0A2I1F704</accession>